<dbReference type="PANTHER" id="PTHR35546">
    <property type="entry name" value="F-BOX PROTEIN INTERACTION DOMAIN PROTEIN-RELATED"/>
    <property type="match status" value="1"/>
</dbReference>
<organism evidence="1 2">
    <name type="scientific">Stylosanthes scabra</name>
    <dbReference type="NCBI Taxonomy" id="79078"/>
    <lineage>
        <taxon>Eukaryota</taxon>
        <taxon>Viridiplantae</taxon>
        <taxon>Streptophyta</taxon>
        <taxon>Embryophyta</taxon>
        <taxon>Tracheophyta</taxon>
        <taxon>Spermatophyta</taxon>
        <taxon>Magnoliopsida</taxon>
        <taxon>eudicotyledons</taxon>
        <taxon>Gunneridae</taxon>
        <taxon>Pentapetalae</taxon>
        <taxon>rosids</taxon>
        <taxon>fabids</taxon>
        <taxon>Fabales</taxon>
        <taxon>Fabaceae</taxon>
        <taxon>Papilionoideae</taxon>
        <taxon>50 kb inversion clade</taxon>
        <taxon>dalbergioids sensu lato</taxon>
        <taxon>Dalbergieae</taxon>
        <taxon>Pterocarpus clade</taxon>
        <taxon>Stylosanthes</taxon>
    </lineage>
</organism>
<evidence type="ECO:0000313" key="1">
    <source>
        <dbReference type="EMBL" id="MED6124429.1"/>
    </source>
</evidence>
<gene>
    <name evidence="1" type="ORF">PIB30_058816</name>
</gene>
<evidence type="ECO:0008006" key="3">
    <source>
        <dbReference type="Google" id="ProtNLM"/>
    </source>
</evidence>
<protein>
    <recommendedName>
        <fullName evidence="3">F-box associated domain-containing protein</fullName>
    </recommendedName>
</protein>
<dbReference type="PANTHER" id="PTHR35546:SF130">
    <property type="entry name" value="EXPRESSED PROTEIN"/>
    <property type="match status" value="1"/>
</dbReference>
<dbReference type="EMBL" id="JASCZI010030707">
    <property type="protein sequence ID" value="MED6124429.1"/>
    <property type="molecule type" value="Genomic_DNA"/>
</dbReference>
<proteinExistence type="predicted"/>
<comment type="caution">
    <text evidence="1">The sequence shown here is derived from an EMBL/GenBank/DDBJ whole genome shotgun (WGS) entry which is preliminary data.</text>
</comment>
<accession>A0ABU6RKE7</accession>
<name>A0ABU6RKE7_9FABA</name>
<evidence type="ECO:0000313" key="2">
    <source>
        <dbReference type="Proteomes" id="UP001341840"/>
    </source>
</evidence>
<sequence length="241" mass="27762">MEASVYSSETGSWSKHDVLLSLPNDIKILKNDGVYCNGAIHWLVLREINTIHRAPLSLYFDINRLCVKNLPTLPFTLPYYFMDGAYFVECRGNLHLIAESSMQVKCYSIWELKEDYSGWIQKYTLNLTTLQRPVRSLCAVSQPPNEDEEDESMLAVLLVGNNYTVMSYNLKDHTSRIIYQEGRFYPDFFAGPYFLGGQYFEILVSISPGSAMKIENEEEELNPSIMRWPVINIELILKFGL</sequence>
<dbReference type="Proteomes" id="UP001341840">
    <property type="component" value="Unassembled WGS sequence"/>
</dbReference>
<keyword evidence="2" id="KW-1185">Reference proteome</keyword>
<reference evidence="1 2" key="1">
    <citation type="journal article" date="2023" name="Plants (Basel)">
        <title>Bridging the Gap: Combining Genomics and Transcriptomics Approaches to Understand Stylosanthes scabra, an Orphan Legume from the Brazilian Caatinga.</title>
        <authorList>
            <person name="Ferreira-Neto J.R.C."/>
            <person name="da Silva M.D."/>
            <person name="Binneck E."/>
            <person name="de Melo N.F."/>
            <person name="da Silva R.H."/>
            <person name="de Melo A.L.T.M."/>
            <person name="Pandolfi V."/>
            <person name="Bustamante F.O."/>
            <person name="Brasileiro-Vidal A.C."/>
            <person name="Benko-Iseppon A.M."/>
        </authorList>
    </citation>
    <scope>NUCLEOTIDE SEQUENCE [LARGE SCALE GENOMIC DNA]</scope>
    <source>
        <tissue evidence="1">Leaves</tissue>
    </source>
</reference>
<dbReference type="InterPro" id="IPR055290">
    <property type="entry name" value="At3g26010-like"/>
</dbReference>